<keyword evidence="3" id="KW-1185">Reference proteome</keyword>
<evidence type="ECO:0000259" key="1">
    <source>
        <dbReference type="SMART" id="SM00670"/>
    </source>
</evidence>
<dbReference type="CDD" id="cd09879">
    <property type="entry name" value="PIN_VapC_AF0591-like"/>
    <property type="match status" value="1"/>
</dbReference>
<sequence length="127" mass="14541">MTVLIDTNAFLMTSQFRIDLLEELKWMMGVTQPCVPDVVIRELEGLARGRGNDASAARLGLRFAQFCTVVSMDGEEGERVDDKILSYARRERCRVVTNDRDLRNRLLNEGLEVISLKGKQKLEIIRR</sequence>
<comment type="caution">
    <text evidence="2">The sequence shown here is derived from an EMBL/GenBank/DDBJ whole genome shotgun (WGS) entry which is preliminary data.</text>
</comment>
<dbReference type="Pfam" id="PF18477">
    <property type="entry name" value="PIN_9"/>
    <property type="match status" value="1"/>
</dbReference>
<reference evidence="2 3" key="1">
    <citation type="submission" date="2018-05" db="EMBL/GenBank/DDBJ databases">
        <title>Draft genome of Methanospirillum lacunae Ki8-1.</title>
        <authorList>
            <person name="Dueholm M.S."/>
            <person name="Nielsen P.H."/>
            <person name="Bakmann L.F."/>
            <person name="Otzen D.E."/>
        </authorList>
    </citation>
    <scope>NUCLEOTIDE SEQUENCE [LARGE SCALE GENOMIC DNA]</scope>
    <source>
        <strain evidence="2 3">Ki8-1</strain>
    </source>
</reference>
<name>A0A2V2N762_9EURY</name>
<dbReference type="OrthoDB" id="15280at2157"/>
<organism evidence="2 3">
    <name type="scientific">Methanospirillum lacunae</name>
    <dbReference type="NCBI Taxonomy" id="668570"/>
    <lineage>
        <taxon>Archaea</taxon>
        <taxon>Methanobacteriati</taxon>
        <taxon>Methanobacteriota</taxon>
        <taxon>Stenosarchaea group</taxon>
        <taxon>Methanomicrobia</taxon>
        <taxon>Methanomicrobiales</taxon>
        <taxon>Methanospirillaceae</taxon>
        <taxon>Methanospirillum</taxon>
    </lineage>
</organism>
<dbReference type="InterPro" id="IPR029060">
    <property type="entry name" value="PIN-like_dom_sf"/>
</dbReference>
<protein>
    <submittedName>
        <fullName evidence="2">Nucleotide-binding protein</fullName>
    </submittedName>
</protein>
<dbReference type="EMBL" id="QGMY01000007">
    <property type="protein sequence ID" value="PWR72328.1"/>
    <property type="molecule type" value="Genomic_DNA"/>
</dbReference>
<dbReference type="Gene3D" id="3.40.50.1010">
    <property type="entry name" value="5'-nuclease"/>
    <property type="match status" value="1"/>
</dbReference>
<proteinExistence type="predicted"/>
<accession>A0A2V2N762</accession>
<dbReference type="SMART" id="SM00670">
    <property type="entry name" value="PINc"/>
    <property type="match status" value="1"/>
</dbReference>
<dbReference type="AlphaFoldDB" id="A0A2V2N762"/>
<evidence type="ECO:0000313" key="2">
    <source>
        <dbReference type="EMBL" id="PWR72328.1"/>
    </source>
</evidence>
<dbReference type="Proteomes" id="UP000245657">
    <property type="component" value="Unassembled WGS sequence"/>
</dbReference>
<feature type="domain" description="PIN" evidence="1">
    <location>
        <begin position="1"/>
        <end position="104"/>
    </location>
</feature>
<dbReference type="InterPro" id="IPR002716">
    <property type="entry name" value="PIN_dom"/>
</dbReference>
<dbReference type="InterPro" id="IPR041120">
    <property type="entry name" value="PIN_9"/>
</dbReference>
<evidence type="ECO:0000313" key="3">
    <source>
        <dbReference type="Proteomes" id="UP000245657"/>
    </source>
</evidence>
<gene>
    <name evidence="2" type="ORF">DK846_08060</name>
</gene>
<dbReference type="SUPFAM" id="SSF88723">
    <property type="entry name" value="PIN domain-like"/>
    <property type="match status" value="1"/>
</dbReference>